<keyword evidence="1 3" id="KW-0853">WD repeat</keyword>
<dbReference type="PRINTS" id="PR00320">
    <property type="entry name" value="GPROTEINBRPT"/>
</dbReference>
<dbReference type="Proteomes" id="UP001610334">
    <property type="component" value="Unassembled WGS sequence"/>
</dbReference>
<dbReference type="EMBL" id="JBFXLT010000024">
    <property type="protein sequence ID" value="KAL2816139.1"/>
    <property type="molecule type" value="Genomic_DNA"/>
</dbReference>
<dbReference type="InterPro" id="IPR036322">
    <property type="entry name" value="WD40_repeat_dom_sf"/>
</dbReference>
<feature type="repeat" description="WD" evidence="3">
    <location>
        <begin position="81"/>
        <end position="122"/>
    </location>
</feature>
<dbReference type="PROSITE" id="PS50294">
    <property type="entry name" value="WD_REPEATS_REGION"/>
    <property type="match status" value="2"/>
</dbReference>
<reference evidence="4 5" key="1">
    <citation type="submission" date="2024-07" db="EMBL/GenBank/DDBJ databases">
        <title>Section-level genome sequencing and comparative genomics of Aspergillus sections Usti and Cavernicolus.</title>
        <authorList>
            <consortium name="Lawrence Berkeley National Laboratory"/>
            <person name="Nybo J.L."/>
            <person name="Vesth T.C."/>
            <person name="Theobald S."/>
            <person name="Frisvad J.C."/>
            <person name="Larsen T.O."/>
            <person name="Kjaerboelling I."/>
            <person name="Rothschild-Mancinelli K."/>
            <person name="Lyhne E.K."/>
            <person name="Kogle M.E."/>
            <person name="Barry K."/>
            <person name="Clum A."/>
            <person name="Na H."/>
            <person name="Ledsgaard L."/>
            <person name="Lin J."/>
            <person name="Lipzen A."/>
            <person name="Kuo A."/>
            <person name="Riley R."/>
            <person name="Mondo S."/>
            <person name="Labutti K."/>
            <person name="Haridas S."/>
            <person name="Pangalinan J."/>
            <person name="Salamov A.A."/>
            <person name="Simmons B.A."/>
            <person name="Magnuson J.K."/>
            <person name="Chen J."/>
            <person name="Drula E."/>
            <person name="Henrissat B."/>
            <person name="Wiebenga A."/>
            <person name="Lubbers R.J."/>
            <person name="Gomes A.C."/>
            <person name="Makela M.R."/>
            <person name="Stajich J."/>
            <person name="Grigoriev I.V."/>
            <person name="Mortensen U.H."/>
            <person name="De Vries R.P."/>
            <person name="Baker S.E."/>
            <person name="Andersen M.R."/>
        </authorList>
    </citation>
    <scope>NUCLEOTIDE SEQUENCE [LARGE SCALE GENOMIC DNA]</scope>
    <source>
        <strain evidence="4 5">CBS 588.65</strain>
    </source>
</reference>
<dbReference type="Pfam" id="PF00400">
    <property type="entry name" value="WD40"/>
    <property type="match status" value="2"/>
</dbReference>
<keyword evidence="2" id="KW-0677">Repeat</keyword>
<dbReference type="SMART" id="SM00320">
    <property type="entry name" value="WD40"/>
    <property type="match status" value="2"/>
</dbReference>
<evidence type="ECO:0000256" key="3">
    <source>
        <dbReference type="PROSITE-ProRule" id="PRU00221"/>
    </source>
</evidence>
<dbReference type="InterPro" id="IPR020472">
    <property type="entry name" value="WD40_PAC1"/>
</dbReference>
<evidence type="ECO:0000313" key="4">
    <source>
        <dbReference type="EMBL" id="KAL2816139.1"/>
    </source>
</evidence>
<dbReference type="PROSITE" id="PS00678">
    <property type="entry name" value="WD_REPEATS_1"/>
    <property type="match status" value="2"/>
</dbReference>
<gene>
    <name evidence="4" type="ORF">BJX63DRAFT_388414</name>
</gene>
<dbReference type="PANTHER" id="PTHR45333">
    <property type="entry name" value="MEMBRANE PROTEIN-RELATED"/>
    <property type="match status" value="1"/>
</dbReference>
<dbReference type="PROSITE" id="PS50082">
    <property type="entry name" value="WD_REPEATS_2"/>
    <property type="match status" value="2"/>
</dbReference>
<dbReference type="Gene3D" id="2.130.10.10">
    <property type="entry name" value="YVTN repeat-like/Quinoprotein amine dehydrogenase"/>
    <property type="match status" value="2"/>
</dbReference>
<dbReference type="InterPro" id="IPR015943">
    <property type="entry name" value="WD40/YVTN_repeat-like_dom_sf"/>
</dbReference>
<name>A0ABR4HKY4_9EURO</name>
<proteinExistence type="predicted"/>
<protein>
    <submittedName>
        <fullName evidence="4">WD40-repeat-containing domain protein</fullName>
    </submittedName>
</protein>
<feature type="repeat" description="WD" evidence="3">
    <location>
        <begin position="27"/>
        <end position="68"/>
    </location>
</feature>
<evidence type="ECO:0000313" key="5">
    <source>
        <dbReference type="Proteomes" id="UP001610334"/>
    </source>
</evidence>
<dbReference type="PANTHER" id="PTHR45333:SF1">
    <property type="entry name" value="CHROMOSOME UNDETERMINED SCAFFOLD_625, WHOLE GENOME SHOTGUN SEQUENCE"/>
    <property type="match status" value="1"/>
</dbReference>
<organism evidence="4 5">
    <name type="scientific">Aspergillus granulosus</name>
    <dbReference type="NCBI Taxonomy" id="176169"/>
    <lineage>
        <taxon>Eukaryota</taxon>
        <taxon>Fungi</taxon>
        <taxon>Dikarya</taxon>
        <taxon>Ascomycota</taxon>
        <taxon>Pezizomycotina</taxon>
        <taxon>Eurotiomycetes</taxon>
        <taxon>Eurotiomycetidae</taxon>
        <taxon>Eurotiales</taxon>
        <taxon>Aspergillaceae</taxon>
        <taxon>Aspergillus</taxon>
        <taxon>Aspergillus subgen. Nidulantes</taxon>
    </lineage>
</organism>
<dbReference type="InterPro" id="IPR001680">
    <property type="entry name" value="WD40_rpt"/>
</dbReference>
<dbReference type="InterPro" id="IPR019775">
    <property type="entry name" value="WD40_repeat_CS"/>
</dbReference>
<evidence type="ECO:0000256" key="1">
    <source>
        <dbReference type="ARBA" id="ARBA00022574"/>
    </source>
</evidence>
<sequence length="219" mass="23480">MFKDDLPSWVCRLPEVNKNWSAELQTLEGHSGLVTSVAFSPNGQLLASGSLDRTVRLWDTATGGLKQTLEDTTTGGLQQTLEGHSLWVTSVAFSPNGQLLASGSVDGTVRLWDTATGGLQEALRTTGSVTELHFSQDASYISTNVGSLNIQSGRGNDISSLQKTDPGIFLKGQDWIALNNRQVLWLPPEVRPSCSAISSNTIALGHKSGRISFIGLRVD</sequence>
<dbReference type="SUPFAM" id="SSF50978">
    <property type="entry name" value="WD40 repeat-like"/>
    <property type="match status" value="1"/>
</dbReference>
<evidence type="ECO:0000256" key="2">
    <source>
        <dbReference type="ARBA" id="ARBA00022737"/>
    </source>
</evidence>
<keyword evidence="5" id="KW-1185">Reference proteome</keyword>
<comment type="caution">
    <text evidence="4">The sequence shown here is derived from an EMBL/GenBank/DDBJ whole genome shotgun (WGS) entry which is preliminary data.</text>
</comment>
<accession>A0ABR4HKY4</accession>